<comment type="caution">
    <text evidence="6">The sequence shown here is derived from an EMBL/GenBank/DDBJ whole genome shotgun (WGS) entry which is preliminary data.</text>
</comment>
<dbReference type="Proteomes" id="UP000681722">
    <property type="component" value="Unassembled WGS sequence"/>
</dbReference>
<dbReference type="Proteomes" id="UP000677228">
    <property type="component" value="Unassembled WGS sequence"/>
</dbReference>
<accession>A0A813URU4</accession>
<evidence type="ECO:0000313" key="6">
    <source>
        <dbReference type="EMBL" id="CAF0832970.1"/>
    </source>
</evidence>
<keyword evidence="1 3" id="KW-0863">Zinc-finger</keyword>
<dbReference type="Gene3D" id="3.30.40.10">
    <property type="entry name" value="Zinc/RING finger domain, C3HC4 (zinc finger)"/>
    <property type="match status" value="2"/>
</dbReference>
<dbReference type="Proteomes" id="UP000682733">
    <property type="component" value="Unassembled WGS sequence"/>
</dbReference>
<feature type="domain" description="RING-type" evidence="4">
    <location>
        <begin position="28"/>
        <end position="65"/>
    </location>
</feature>
<keyword evidence="2" id="KW-0862">Zinc</keyword>
<dbReference type="InterPro" id="IPR013083">
    <property type="entry name" value="Znf_RING/FYVE/PHD"/>
</dbReference>
<keyword evidence="9" id="KW-1185">Reference proteome</keyword>
<evidence type="ECO:0000313" key="5">
    <source>
        <dbReference type="EMBL" id="CAF0809666.1"/>
    </source>
</evidence>
<sequence length="253" mass="29747">MAPNKFETTAILTSRVNDGILLHDVYLCPICQNILWKPVACKTCENSFCSKCITSWLSKGRGLCPFKCTYRERKCPSILLSLLSKLEVDCRYKSNGCSKIMYYELLEEHEDECQYQMKQCKGCEQSILLKDLVNHEDECGMVDVICYKCQTIYKQKEMKYHDQIKCLENAMERKMSDALKQQQKMFDERLRLLEENYKKKSQYERIESNYSNKNNNNSSIHSLEQNSTIQAKYATIRGSKRRNTVFNPNIFYN</sequence>
<dbReference type="EMBL" id="CAJOBA010001396">
    <property type="protein sequence ID" value="CAF3593458.1"/>
    <property type="molecule type" value="Genomic_DNA"/>
</dbReference>
<dbReference type="EMBL" id="CAJOBC010000734">
    <property type="protein sequence ID" value="CAF3620046.1"/>
    <property type="molecule type" value="Genomic_DNA"/>
</dbReference>
<evidence type="ECO:0000313" key="7">
    <source>
        <dbReference type="EMBL" id="CAF3593458.1"/>
    </source>
</evidence>
<dbReference type="EMBL" id="CAJNOQ010000734">
    <property type="protein sequence ID" value="CAF0832970.1"/>
    <property type="molecule type" value="Genomic_DNA"/>
</dbReference>
<dbReference type="GO" id="GO:0008270">
    <property type="term" value="F:zinc ion binding"/>
    <property type="evidence" value="ECO:0007669"/>
    <property type="project" value="UniProtKB-KW"/>
</dbReference>
<proteinExistence type="predicted"/>
<keyword evidence="1 3" id="KW-0479">Metal-binding</keyword>
<protein>
    <recommendedName>
        <fullName evidence="4">RING-type domain-containing protein</fullName>
    </recommendedName>
</protein>
<dbReference type="PROSITE" id="PS50089">
    <property type="entry name" value="ZF_RING_2"/>
    <property type="match status" value="1"/>
</dbReference>
<dbReference type="PANTHER" id="PTHR10131:SF94">
    <property type="entry name" value="TNF RECEPTOR-ASSOCIATED FACTOR 4"/>
    <property type="match status" value="1"/>
</dbReference>
<evidence type="ECO:0000313" key="8">
    <source>
        <dbReference type="EMBL" id="CAF3620046.1"/>
    </source>
</evidence>
<reference evidence="6" key="1">
    <citation type="submission" date="2021-02" db="EMBL/GenBank/DDBJ databases">
        <authorList>
            <person name="Nowell W R."/>
        </authorList>
    </citation>
    <scope>NUCLEOTIDE SEQUENCE</scope>
</reference>
<dbReference type="InterPro" id="IPR001841">
    <property type="entry name" value="Znf_RING"/>
</dbReference>
<evidence type="ECO:0000313" key="9">
    <source>
        <dbReference type="Proteomes" id="UP000663829"/>
    </source>
</evidence>
<evidence type="ECO:0000259" key="4">
    <source>
        <dbReference type="PROSITE" id="PS50089"/>
    </source>
</evidence>
<dbReference type="Proteomes" id="UP000663829">
    <property type="component" value="Unassembled WGS sequence"/>
</dbReference>
<dbReference type="AlphaFoldDB" id="A0A813URU4"/>
<dbReference type="SUPFAM" id="SSF57850">
    <property type="entry name" value="RING/U-box"/>
    <property type="match status" value="1"/>
</dbReference>
<dbReference type="OrthoDB" id="1630758at2759"/>
<gene>
    <name evidence="6" type="ORF">GPM918_LOCUS5153</name>
    <name evidence="5" type="ORF">OVA965_LOCUS5080</name>
    <name evidence="8" type="ORF">SRO942_LOCUS5153</name>
    <name evidence="7" type="ORF">TMI583_LOCUS5078</name>
</gene>
<dbReference type="Pfam" id="PF13923">
    <property type="entry name" value="zf-C3HC4_2"/>
    <property type="match status" value="1"/>
</dbReference>
<name>A0A813URU4_9BILA</name>
<dbReference type="SUPFAM" id="SSF49599">
    <property type="entry name" value="TRAF domain-like"/>
    <property type="match status" value="1"/>
</dbReference>
<evidence type="ECO:0000256" key="1">
    <source>
        <dbReference type="ARBA" id="ARBA00022771"/>
    </source>
</evidence>
<evidence type="ECO:0000256" key="2">
    <source>
        <dbReference type="ARBA" id="ARBA00022833"/>
    </source>
</evidence>
<dbReference type="EMBL" id="CAJNOK010001396">
    <property type="protein sequence ID" value="CAF0809666.1"/>
    <property type="molecule type" value="Genomic_DNA"/>
</dbReference>
<organism evidence="6 9">
    <name type="scientific">Didymodactylos carnosus</name>
    <dbReference type="NCBI Taxonomy" id="1234261"/>
    <lineage>
        <taxon>Eukaryota</taxon>
        <taxon>Metazoa</taxon>
        <taxon>Spiralia</taxon>
        <taxon>Gnathifera</taxon>
        <taxon>Rotifera</taxon>
        <taxon>Eurotatoria</taxon>
        <taxon>Bdelloidea</taxon>
        <taxon>Philodinida</taxon>
        <taxon>Philodinidae</taxon>
        <taxon>Didymodactylos</taxon>
    </lineage>
</organism>
<evidence type="ECO:0000256" key="3">
    <source>
        <dbReference type="PROSITE-ProRule" id="PRU00175"/>
    </source>
</evidence>
<dbReference type="PANTHER" id="PTHR10131">
    <property type="entry name" value="TNF RECEPTOR ASSOCIATED FACTOR"/>
    <property type="match status" value="1"/>
</dbReference>